<sequence length="72" mass="8173">MAGRYRRRFNSSGLSNPLHTPAMILRRLSSIFCSDQLLPLGAFNDSSSLFWHQNTPWGTEFIMKLSPASDKD</sequence>
<dbReference type="EMBL" id="QGKV02000299">
    <property type="protein sequence ID" value="KAF3594878.1"/>
    <property type="molecule type" value="Genomic_DNA"/>
</dbReference>
<proteinExistence type="predicted"/>
<gene>
    <name evidence="1" type="ORF">DY000_02028021</name>
</gene>
<accession>A0ABQ7EE52</accession>
<evidence type="ECO:0000313" key="2">
    <source>
        <dbReference type="Proteomes" id="UP000266723"/>
    </source>
</evidence>
<evidence type="ECO:0000313" key="1">
    <source>
        <dbReference type="EMBL" id="KAF3594878.1"/>
    </source>
</evidence>
<reference evidence="1 2" key="1">
    <citation type="journal article" date="2020" name="BMC Genomics">
        <title>Intraspecific diversification of the crop wild relative Brassica cretica Lam. using demographic model selection.</title>
        <authorList>
            <person name="Kioukis A."/>
            <person name="Michalopoulou V.A."/>
            <person name="Briers L."/>
            <person name="Pirintsos S."/>
            <person name="Studholme D.J."/>
            <person name="Pavlidis P."/>
            <person name="Sarris P.F."/>
        </authorList>
    </citation>
    <scope>NUCLEOTIDE SEQUENCE [LARGE SCALE GENOMIC DNA]</scope>
    <source>
        <strain evidence="2">cv. PFS-1207/04</strain>
    </source>
</reference>
<protein>
    <submittedName>
        <fullName evidence="1">Uncharacterized protein</fullName>
    </submittedName>
</protein>
<name>A0ABQ7EE52_BRACR</name>
<comment type="caution">
    <text evidence="1">The sequence shown here is derived from an EMBL/GenBank/DDBJ whole genome shotgun (WGS) entry which is preliminary data.</text>
</comment>
<organism evidence="1 2">
    <name type="scientific">Brassica cretica</name>
    <name type="common">Mustard</name>
    <dbReference type="NCBI Taxonomy" id="69181"/>
    <lineage>
        <taxon>Eukaryota</taxon>
        <taxon>Viridiplantae</taxon>
        <taxon>Streptophyta</taxon>
        <taxon>Embryophyta</taxon>
        <taxon>Tracheophyta</taxon>
        <taxon>Spermatophyta</taxon>
        <taxon>Magnoliopsida</taxon>
        <taxon>eudicotyledons</taxon>
        <taxon>Gunneridae</taxon>
        <taxon>Pentapetalae</taxon>
        <taxon>rosids</taxon>
        <taxon>malvids</taxon>
        <taxon>Brassicales</taxon>
        <taxon>Brassicaceae</taxon>
        <taxon>Brassiceae</taxon>
        <taxon>Brassica</taxon>
    </lineage>
</organism>
<keyword evidence="2" id="KW-1185">Reference proteome</keyword>
<dbReference type="Proteomes" id="UP000266723">
    <property type="component" value="Unassembled WGS sequence"/>
</dbReference>